<gene>
    <name evidence="1" type="ORF">HCN83_03535</name>
</gene>
<organism evidence="1 2">
    <name type="scientific">Alkalicoccus luteus</name>
    <dbReference type="NCBI Taxonomy" id="1237094"/>
    <lineage>
        <taxon>Bacteria</taxon>
        <taxon>Bacillati</taxon>
        <taxon>Bacillota</taxon>
        <taxon>Bacilli</taxon>
        <taxon>Bacillales</taxon>
        <taxon>Bacillaceae</taxon>
        <taxon>Alkalicoccus</taxon>
    </lineage>
</organism>
<sequence length="235" mass="25544">MNTMRKDHKLLVTIVKRGKASRVTKAAKSAGAEGGTTLLGEGVGIHEKRHFFGLDALHEKEIVLTLIPEDILADVVHAITTNAKLNEPGHGVGFLLDVRRTLGIAHLGYEDEEKELDDMTDNIKHRGFNLIITIVNKGEAGKVIDASNRGGAEGGTVMSGRGSGIHEKAKLFSLQIEPEKDVVLTLIKRDKTKQVLNAIDEDVHINEPGRGIAFVLPVEETVGIHHLMEHEAGNE</sequence>
<dbReference type="Proteomes" id="UP000752012">
    <property type="component" value="Unassembled WGS sequence"/>
</dbReference>
<dbReference type="AlphaFoldDB" id="A0A969PQN7"/>
<evidence type="ECO:0000313" key="1">
    <source>
        <dbReference type="EMBL" id="NJP36661.1"/>
    </source>
</evidence>
<evidence type="ECO:0000313" key="2">
    <source>
        <dbReference type="Proteomes" id="UP000752012"/>
    </source>
</evidence>
<accession>A0A969PQN7</accession>
<dbReference type="InterPro" id="IPR011322">
    <property type="entry name" value="N-reg_PII-like_a/b"/>
</dbReference>
<dbReference type="GO" id="GO:0030234">
    <property type="term" value="F:enzyme regulator activity"/>
    <property type="evidence" value="ECO:0007669"/>
    <property type="project" value="InterPro"/>
</dbReference>
<protein>
    <submittedName>
        <fullName evidence="1">P-II family nitrogen regulator</fullName>
    </submittedName>
</protein>
<name>A0A969PQN7_9BACI</name>
<keyword evidence="2" id="KW-1185">Reference proteome</keyword>
<dbReference type="EMBL" id="JAATHJ010000003">
    <property type="protein sequence ID" value="NJP36661.1"/>
    <property type="molecule type" value="Genomic_DNA"/>
</dbReference>
<dbReference type="InterPro" id="IPR015867">
    <property type="entry name" value="N-reg_PII/ATP_PRibTrfase_C"/>
</dbReference>
<dbReference type="SUPFAM" id="SSF54913">
    <property type="entry name" value="GlnB-like"/>
    <property type="match status" value="2"/>
</dbReference>
<dbReference type="Gene3D" id="3.30.70.120">
    <property type="match status" value="2"/>
</dbReference>
<comment type="caution">
    <text evidence="1">The sequence shown here is derived from an EMBL/GenBank/DDBJ whole genome shotgun (WGS) entry which is preliminary data.</text>
</comment>
<dbReference type="RefSeq" id="WP_168004945.1">
    <property type="nucleotide sequence ID" value="NZ_JAATHJ010000003.1"/>
</dbReference>
<dbReference type="SMART" id="SM00938">
    <property type="entry name" value="P-II"/>
    <property type="match status" value="2"/>
</dbReference>
<dbReference type="InterPro" id="IPR002187">
    <property type="entry name" value="N-reg_PII"/>
</dbReference>
<dbReference type="PROSITE" id="PS51343">
    <property type="entry name" value="PII_GLNB_DOM"/>
    <property type="match status" value="2"/>
</dbReference>
<dbReference type="Pfam" id="PF00543">
    <property type="entry name" value="P-II"/>
    <property type="match status" value="2"/>
</dbReference>
<proteinExistence type="predicted"/>
<dbReference type="GO" id="GO:0006808">
    <property type="term" value="P:regulation of nitrogen utilization"/>
    <property type="evidence" value="ECO:0007669"/>
    <property type="project" value="InterPro"/>
</dbReference>
<reference evidence="1 2" key="1">
    <citation type="submission" date="2020-03" db="EMBL/GenBank/DDBJ databases">
        <title>Assessment of the enzymatic potential of alkaline-tolerant lipase obtained from Bacillus luteus H11 (technogenic soil) for the bioremediation of saline soils contaminated with petroleum substances.</title>
        <authorList>
            <person name="Kalwasinska A."/>
        </authorList>
    </citation>
    <scope>NUCLEOTIDE SEQUENCE [LARGE SCALE GENOMIC DNA]</scope>
    <source>
        <strain evidence="1 2">H11</strain>
    </source>
</reference>